<dbReference type="KEGG" id="fya:KMW28_05225"/>
<evidence type="ECO:0000313" key="2">
    <source>
        <dbReference type="EMBL" id="QWG02984.1"/>
    </source>
</evidence>
<dbReference type="Gene3D" id="3.40.50.1390">
    <property type="entry name" value="Resolvase, N-terminal catalytic domain"/>
    <property type="match status" value="1"/>
</dbReference>
<accession>A0AAX1N5Y4</accession>
<dbReference type="GO" id="GO:0003677">
    <property type="term" value="F:DNA binding"/>
    <property type="evidence" value="ECO:0007669"/>
    <property type="project" value="InterPro"/>
</dbReference>
<dbReference type="SUPFAM" id="SSF53041">
    <property type="entry name" value="Resolvase-like"/>
    <property type="match status" value="1"/>
</dbReference>
<dbReference type="Proteomes" id="UP000678679">
    <property type="component" value="Chromosome 1"/>
</dbReference>
<evidence type="ECO:0000259" key="1">
    <source>
        <dbReference type="SMART" id="SM00857"/>
    </source>
</evidence>
<dbReference type="GO" id="GO:0000150">
    <property type="term" value="F:DNA strand exchange activity"/>
    <property type="evidence" value="ECO:0007669"/>
    <property type="project" value="InterPro"/>
</dbReference>
<organism evidence="2 3">
    <name type="scientific">Flammeovirga yaeyamensis</name>
    <dbReference type="NCBI Taxonomy" id="367791"/>
    <lineage>
        <taxon>Bacteria</taxon>
        <taxon>Pseudomonadati</taxon>
        <taxon>Bacteroidota</taxon>
        <taxon>Cytophagia</taxon>
        <taxon>Cytophagales</taxon>
        <taxon>Flammeovirgaceae</taxon>
        <taxon>Flammeovirga</taxon>
    </lineage>
</organism>
<gene>
    <name evidence="2" type="ORF">KMW28_05225</name>
</gene>
<sequence length="224" mass="24965">MAIYTYLRISPVATAKIQQQAKAKGKLFIEKCPVTLPFIERPRAQELLEILGEDDVLNIGDIDKLGDNPVDILQGLEALLKTNATINIQKFDVEEAHANAGVKSVISAIKTLLHMKEYQVQEKTVEGIARAKAEGKYKGGKKGRKMNFERWSERNKDVIEALQSGLTTKEISELTGVGKTQVSRVRKRLREFNAEQQQEALEIQNTSAADNNTIEVNEAEMASI</sequence>
<feature type="domain" description="Resolvase/invertase-type recombinase catalytic" evidence="1">
    <location>
        <begin position="3"/>
        <end position="137"/>
    </location>
</feature>
<dbReference type="Pfam" id="PF00239">
    <property type="entry name" value="Resolvase"/>
    <property type="match status" value="1"/>
</dbReference>
<dbReference type="InterPro" id="IPR036162">
    <property type="entry name" value="Resolvase-like_N_sf"/>
</dbReference>
<dbReference type="RefSeq" id="WP_169664447.1">
    <property type="nucleotide sequence ID" value="NZ_CP076132.1"/>
</dbReference>
<dbReference type="EMBL" id="CP076132">
    <property type="protein sequence ID" value="QWG02984.1"/>
    <property type="molecule type" value="Genomic_DNA"/>
</dbReference>
<dbReference type="SMART" id="SM00857">
    <property type="entry name" value="Resolvase"/>
    <property type="match status" value="1"/>
</dbReference>
<protein>
    <submittedName>
        <fullName evidence="2">Transposase</fullName>
    </submittedName>
</protein>
<dbReference type="InterPro" id="IPR006119">
    <property type="entry name" value="Resolv_N"/>
</dbReference>
<dbReference type="AlphaFoldDB" id="A0AAX1N5Y4"/>
<evidence type="ECO:0000313" key="3">
    <source>
        <dbReference type="Proteomes" id="UP000678679"/>
    </source>
</evidence>
<name>A0AAX1N5Y4_9BACT</name>
<reference evidence="2 3" key="1">
    <citation type="submission" date="2021-05" db="EMBL/GenBank/DDBJ databases">
        <title>Comparative genomic studies on the polysaccharide-degrading batcterial strains of the Flammeovirga genus.</title>
        <authorList>
            <person name="Zewei F."/>
            <person name="Zheng Z."/>
            <person name="Yu L."/>
            <person name="Ruyue G."/>
            <person name="Yanhong M."/>
            <person name="Yuanyuan C."/>
            <person name="Jingyan G."/>
            <person name="Wenjun H."/>
        </authorList>
    </citation>
    <scope>NUCLEOTIDE SEQUENCE [LARGE SCALE GENOMIC DNA]</scope>
    <source>
        <strain evidence="2 3">NBRC:100898</strain>
    </source>
</reference>
<proteinExistence type="predicted"/>
<keyword evidence="3" id="KW-1185">Reference proteome</keyword>